<dbReference type="Proteomes" id="UP000035763">
    <property type="component" value="Unassembled WGS sequence"/>
</dbReference>
<sequence>MLLRLLVIDGESARQLRSAGLNLDSARTAMAAMAPDGNCCLTLSLRVDREGRHRLLDRADDQTTAIRLNLIAQALAQAS</sequence>
<evidence type="ECO:0000313" key="1">
    <source>
        <dbReference type="EMBL" id="CCH75477.1"/>
    </source>
</evidence>
<protein>
    <submittedName>
        <fullName evidence="1">Uncharacterized protein</fullName>
    </submittedName>
</protein>
<accession>W6K1W3</accession>
<name>W6K1W3_9MICO</name>
<comment type="caution">
    <text evidence="1">The sequence shown here is derived from an EMBL/GenBank/DDBJ whole genome shotgun (WGS) entry which is preliminary data.</text>
</comment>
<dbReference type="RefSeq" id="WP_048695996.1">
    <property type="nucleotide sequence ID" value="NZ_HG764815.1"/>
</dbReference>
<keyword evidence="2" id="KW-1185">Reference proteome</keyword>
<dbReference type="EMBL" id="CAJA01000500">
    <property type="protein sequence ID" value="CCH75477.1"/>
    <property type="molecule type" value="Genomic_DNA"/>
</dbReference>
<evidence type="ECO:0000313" key="2">
    <source>
        <dbReference type="Proteomes" id="UP000035763"/>
    </source>
</evidence>
<gene>
    <name evidence="1" type="ORF">BN11_730009</name>
</gene>
<dbReference type="AlphaFoldDB" id="W6K1W3"/>
<proteinExistence type="predicted"/>
<organism evidence="1 2">
    <name type="scientific">Nostocoides australiense Ben110</name>
    <dbReference type="NCBI Taxonomy" id="1193182"/>
    <lineage>
        <taxon>Bacteria</taxon>
        <taxon>Bacillati</taxon>
        <taxon>Actinomycetota</taxon>
        <taxon>Actinomycetes</taxon>
        <taxon>Micrococcales</taxon>
        <taxon>Intrasporangiaceae</taxon>
        <taxon>Nostocoides</taxon>
    </lineage>
</organism>
<reference evidence="1 2" key="1">
    <citation type="journal article" date="2013" name="ISME J.">
        <title>A metabolic model for members of the genus Tetrasphaera involved in enhanced biological phosphorus removal.</title>
        <authorList>
            <person name="Kristiansen R."/>
            <person name="Nguyen H.T.T."/>
            <person name="Saunders A.M."/>
            <person name="Nielsen J.L."/>
            <person name="Wimmer R."/>
            <person name="Le V.Q."/>
            <person name="McIlroy S.J."/>
            <person name="Petrovski S."/>
            <person name="Seviour R.J."/>
            <person name="Calteau A."/>
            <person name="Nielsen K.L."/>
            <person name="Nielsen P.H."/>
        </authorList>
    </citation>
    <scope>NUCLEOTIDE SEQUENCE [LARGE SCALE GENOMIC DNA]</scope>
    <source>
        <strain evidence="1 2">Ben110</strain>
    </source>
</reference>